<accession>A0A3P7M3K3</accession>
<feature type="compositionally biased region" description="Basic and acidic residues" evidence="1">
    <location>
        <begin position="1"/>
        <end position="33"/>
    </location>
</feature>
<keyword evidence="3" id="KW-1185">Reference proteome</keyword>
<dbReference type="Proteomes" id="UP000270094">
    <property type="component" value="Unassembled WGS sequence"/>
</dbReference>
<sequence>MNRNEPEPRFERPPDPRREDGYRNRQIHKDMENAHSIVNRPTKRSGEMA</sequence>
<evidence type="ECO:0000313" key="3">
    <source>
        <dbReference type="Proteomes" id="UP000270094"/>
    </source>
</evidence>
<gene>
    <name evidence="2" type="ORF">SVUK_LOCUS20856</name>
</gene>
<feature type="region of interest" description="Disordered" evidence="1">
    <location>
        <begin position="1"/>
        <end position="49"/>
    </location>
</feature>
<name>A0A3P7M3K3_STRVU</name>
<dbReference type="EMBL" id="UYYB01146283">
    <property type="protein sequence ID" value="VDM85858.1"/>
    <property type="molecule type" value="Genomic_DNA"/>
</dbReference>
<evidence type="ECO:0000256" key="1">
    <source>
        <dbReference type="SAM" id="MobiDB-lite"/>
    </source>
</evidence>
<dbReference type="AlphaFoldDB" id="A0A3P7M3K3"/>
<evidence type="ECO:0000313" key="2">
    <source>
        <dbReference type="EMBL" id="VDM85858.1"/>
    </source>
</evidence>
<reference evidence="2 3" key="1">
    <citation type="submission" date="2018-11" db="EMBL/GenBank/DDBJ databases">
        <authorList>
            <consortium name="Pathogen Informatics"/>
        </authorList>
    </citation>
    <scope>NUCLEOTIDE SEQUENCE [LARGE SCALE GENOMIC DNA]</scope>
</reference>
<organism evidence="2 3">
    <name type="scientific">Strongylus vulgaris</name>
    <name type="common">Blood worm</name>
    <dbReference type="NCBI Taxonomy" id="40348"/>
    <lineage>
        <taxon>Eukaryota</taxon>
        <taxon>Metazoa</taxon>
        <taxon>Ecdysozoa</taxon>
        <taxon>Nematoda</taxon>
        <taxon>Chromadorea</taxon>
        <taxon>Rhabditida</taxon>
        <taxon>Rhabditina</taxon>
        <taxon>Rhabditomorpha</taxon>
        <taxon>Strongyloidea</taxon>
        <taxon>Strongylidae</taxon>
        <taxon>Strongylus</taxon>
    </lineage>
</organism>
<protein>
    <submittedName>
        <fullName evidence="2">Uncharacterized protein</fullName>
    </submittedName>
</protein>
<proteinExistence type="predicted"/>